<protein>
    <submittedName>
        <fullName evidence="1">Uncharacterized protein</fullName>
    </submittedName>
</protein>
<dbReference type="AlphaFoldDB" id="A0A8H3U6Y7"/>
<evidence type="ECO:0000313" key="2">
    <source>
        <dbReference type="Proteomes" id="UP000447873"/>
    </source>
</evidence>
<name>A0A8H3U6Y7_VENIN</name>
<reference evidence="1 2" key="1">
    <citation type="submission" date="2018-12" db="EMBL/GenBank/DDBJ databases">
        <title>Venturia inaequalis Genome Resource.</title>
        <authorList>
            <person name="Lichtner F.J."/>
        </authorList>
    </citation>
    <scope>NUCLEOTIDE SEQUENCE [LARGE SCALE GENOMIC DNA]</scope>
    <source>
        <strain evidence="1 2">120213</strain>
    </source>
</reference>
<proteinExistence type="predicted"/>
<dbReference type="EMBL" id="WNWS01000710">
    <property type="protein sequence ID" value="KAE9964288.1"/>
    <property type="molecule type" value="Genomic_DNA"/>
</dbReference>
<sequence length="282" mass="32576">MSTPTPTPTPTTPLLSLPIEIRHSILLQTHSLDANTLNTLNTLLSQLNSAHRRKKQFAIAHLRCCELSNKVPALWAEEALEIKLVQQERLAGTAKKSVMLVCRQLAQDMEYVTAIWTKEIEGYKSTEVNRIARTCHITKKKAHIHINEMSQPSTSIPISFLDLPREIRQKILKQTFNPELDVRLSPKSQPLYPEENMNCRWNSIRVPGHTEKQAAEMRCVEDWMREKTRIGKWHENLVSVDVLVEEDMHWVANEWYEELSDLFGMLSFENLGKNLSRRSSRS</sequence>
<dbReference type="Proteomes" id="UP000447873">
    <property type="component" value="Unassembled WGS sequence"/>
</dbReference>
<evidence type="ECO:0000313" key="1">
    <source>
        <dbReference type="EMBL" id="KAE9964288.1"/>
    </source>
</evidence>
<accession>A0A8H3U6Y7</accession>
<gene>
    <name evidence="1" type="ORF">EG328_010653</name>
</gene>
<comment type="caution">
    <text evidence="1">The sequence shown here is derived from an EMBL/GenBank/DDBJ whole genome shotgun (WGS) entry which is preliminary data.</text>
</comment>
<organism evidence="1 2">
    <name type="scientific">Venturia inaequalis</name>
    <name type="common">Apple scab fungus</name>
    <dbReference type="NCBI Taxonomy" id="5025"/>
    <lineage>
        <taxon>Eukaryota</taxon>
        <taxon>Fungi</taxon>
        <taxon>Dikarya</taxon>
        <taxon>Ascomycota</taxon>
        <taxon>Pezizomycotina</taxon>
        <taxon>Dothideomycetes</taxon>
        <taxon>Pleosporomycetidae</taxon>
        <taxon>Venturiales</taxon>
        <taxon>Venturiaceae</taxon>
        <taxon>Venturia</taxon>
    </lineage>
</organism>